<name>G0PDV8_CAEBE</name>
<organism evidence="2">
    <name type="scientific">Caenorhabditis brenneri</name>
    <name type="common">Nematode worm</name>
    <dbReference type="NCBI Taxonomy" id="135651"/>
    <lineage>
        <taxon>Eukaryota</taxon>
        <taxon>Metazoa</taxon>
        <taxon>Ecdysozoa</taxon>
        <taxon>Nematoda</taxon>
        <taxon>Chromadorea</taxon>
        <taxon>Rhabditida</taxon>
        <taxon>Rhabditina</taxon>
        <taxon>Rhabditomorpha</taxon>
        <taxon>Rhabditoidea</taxon>
        <taxon>Rhabditidae</taxon>
        <taxon>Peloderinae</taxon>
        <taxon>Caenorhabditis</taxon>
    </lineage>
</organism>
<dbReference type="AlphaFoldDB" id="G0PDV8"/>
<dbReference type="InParanoid" id="G0PDV8"/>
<accession>G0PDV8</accession>
<dbReference type="HOGENOM" id="CLU_3351562_0_0_1"/>
<protein>
    <submittedName>
        <fullName evidence="1">Uncharacterized protein</fullName>
    </submittedName>
</protein>
<proteinExistence type="predicted"/>
<dbReference type="Proteomes" id="UP000008068">
    <property type="component" value="Unassembled WGS sequence"/>
</dbReference>
<dbReference type="EMBL" id="GL380293">
    <property type="protein sequence ID" value="EGT52427.1"/>
    <property type="molecule type" value="Genomic_DNA"/>
</dbReference>
<reference evidence="2" key="1">
    <citation type="submission" date="2011-07" db="EMBL/GenBank/DDBJ databases">
        <authorList>
            <consortium name="Caenorhabditis brenneri Sequencing and Analysis Consortium"/>
            <person name="Wilson R.K."/>
        </authorList>
    </citation>
    <scope>NUCLEOTIDE SEQUENCE [LARGE SCALE GENOMIC DNA]</scope>
    <source>
        <strain evidence="2">PB2801</strain>
    </source>
</reference>
<gene>
    <name evidence="1" type="ORF">CAEBREN_02554</name>
</gene>
<keyword evidence="2" id="KW-1185">Reference proteome</keyword>
<sequence length="37" mass="4117">MPVPTPPVLAPPTLPPAKKDCLDMVSLRRMMEDCLRP</sequence>
<evidence type="ECO:0000313" key="1">
    <source>
        <dbReference type="EMBL" id="EGT52427.1"/>
    </source>
</evidence>
<evidence type="ECO:0000313" key="2">
    <source>
        <dbReference type="Proteomes" id="UP000008068"/>
    </source>
</evidence>